<gene>
    <name evidence="1" type="ORF">GGR11_000116</name>
</gene>
<organism evidence="1 2">
    <name type="scientific">Brevundimonas mediterranea</name>
    <dbReference type="NCBI Taxonomy" id="74329"/>
    <lineage>
        <taxon>Bacteria</taxon>
        <taxon>Pseudomonadati</taxon>
        <taxon>Pseudomonadota</taxon>
        <taxon>Alphaproteobacteria</taxon>
        <taxon>Caulobacterales</taxon>
        <taxon>Caulobacteraceae</taxon>
        <taxon>Brevundimonas</taxon>
    </lineage>
</organism>
<dbReference type="RefSeq" id="WP_183194862.1">
    <property type="nucleotide sequence ID" value="NZ_JACIDA010000001.1"/>
</dbReference>
<evidence type="ECO:0008006" key="3">
    <source>
        <dbReference type="Google" id="ProtNLM"/>
    </source>
</evidence>
<dbReference type="EMBL" id="JACIDA010000001">
    <property type="protein sequence ID" value="MBB3870602.1"/>
    <property type="molecule type" value="Genomic_DNA"/>
</dbReference>
<dbReference type="Pfam" id="PF07704">
    <property type="entry name" value="PSK_trans_fac"/>
    <property type="match status" value="1"/>
</dbReference>
<comment type="caution">
    <text evidence="1">The sequence shown here is derived from an EMBL/GenBank/DDBJ whole genome shotgun (WGS) entry which is preliminary data.</text>
</comment>
<accession>A0A7W6A1M9</accession>
<evidence type="ECO:0000313" key="1">
    <source>
        <dbReference type="EMBL" id="MBB3870602.1"/>
    </source>
</evidence>
<evidence type="ECO:0000313" key="2">
    <source>
        <dbReference type="Proteomes" id="UP000532936"/>
    </source>
</evidence>
<reference evidence="1 2" key="1">
    <citation type="submission" date="2020-08" db="EMBL/GenBank/DDBJ databases">
        <title>Genomic Encyclopedia of Type Strains, Phase IV (KMG-IV): sequencing the most valuable type-strain genomes for metagenomic binning, comparative biology and taxonomic classification.</title>
        <authorList>
            <person name="Goeker M."/>
        </authorList>
    </citation>
    <scope>NUCLEOTIDE SEQUENCE [LARGE SCALE GENOMIC DNA]</scope>
    <source>
        <strain evidence="1 2">DSM 14878</strain>
    </source>
</reference>
<dbReference type="InterPro" id="IPR011660">
    <property type="entry name" value="VapB-like"/>
</dbReference>
<protein>
    <recommendedName>
        <fullName evidence="3">Ribbon-helix-helix protein, CopG family</fullName>
    </recommendedName>
</protein>
<dbReference type="Proteomes" id="UP000532936">
    <property type="component" value="Unassembled WGS sequence"/>
</dbReference>
<proteinExistence type="predicted"/>
<sequence>MDRNTRHDRLIAVMNAPVQIRKPEVAERLRTLARREGRSITDLVDEMAREREERTDKARQAEIDRKIAAVNEIVREFNALPILGPLLTDDDIYDEDGLPK</sequence>
<dbReference type="AlphaFoldDB" id="A0A7W6A1M9"/>
<name>A0A7W6A1M9_9CAUL</name>